<proteinExistence type="predicted"/>
<dbReference type="Proteomes" id="UP000606786">
    <property type="component" value="Unassembled WGS sequence"/>
</dbReference>
<dbReference type="GO" id="GO:0005739">
    <property type="term" value="C:mitochondrion"/>
    <property type="evidence" value="ECO:0007669"/>
    <property type="project" value="TreeGrafter"/>
</dbReference>
<organism evidence="2 3">
    <name type="scientific">Ceratitis capitata</name>
    <name type="common">Mediterranean fruit fly</name>
    <name type="synonym">Tephritis capitata</name>
    <dbReference type="NCBI Taxonomy" id="7213"/>
    <lineage>
        <taxon>Eukaryota</taxon>
        <taxon>Metazoa</taxon>
        <taxon>Ecdysozoa</taxon>
        <taxon>Arthropoda</taxon>
        <taxon>Hexapoda</taxon>
        <taxon>Insecta</taxon>
        <taxon>Pterygota</taxon>
        <taxon>Neoptera</taxon>
        <taxon>Endopterygota</taxon>
        <taxon>Diptera</taxon>
        <taxon>Brachycera</taxon>
        <taxon>Muscomorpha</taxon>
        <taxon>Tephritoidea</taxon>
        <taxon>Tephritidae</taxon>
        <taxon>Ceratitis</taxon>
        <taxon>Ceratitis</taxon>
    </lineage>
</organism>
<evidence type="ECO:0000313" key="3">
    <source>
        <dbReference type="Proteomes" id="UP000606786"/>
    </source>
</evidence>
<dbReference type="OrthoDB" id="1934954at2759"/>
<accession>A0A811UYP8</accession>
<protein>
    <submittedName>
        <fullName evidence="2">(Mediterranean fruit fly) hypothetical protein</fullName>
    </submittedName>
</protein>
<dbReference type="AlphaFoldDB" id="A0A811UYP8"/>
<dbReference type="InterPro" id="IPR016161">
    <property type="entry name" value="Ald_DH/histidinol_DH"/>
</dbReference>
<dbReference type="Gene3D" id="3.40.309.10">
    <property type="entry name" value="Aldehyde Dehydrogenase, Chain A, domain 2"/>
    <property type="match status" value="1"/>
</dbReference>
<gene>
    <name evidence="1" type="ORF">CCAP1982_LOCUS11626</name>
    <name evidence="2" type="ORF">CCAP1982_LOCUS11627</name>
</gene>
<evidence type="ECO:0000313" key="2">
    <source>
        <dbReference type="EMBL" id="CAD7003165.1"/>
    </source>
</evidence>
<name>A0A811UYP8_CERCA</name>
<dbReference type="EMBL" id="CAJHJT010000034">
    <property type="protein sequence ID" value="CAD7003165.1"/>
    <property type="molecule type" value="Genomic_DNA"/>
</dbReference>
<keyword evidence="3" id="KW-1185">Reference proteome</keyword>
<evidence type="ECO:0000313" key="1">
    <source>
        <dbReference type="EMBL" id="CAD7003164.1"/>
    </source>
</evidence>
<dbReference type="PANTHER" id="PTHR11063:SF8">
    <property type="entry name" value="DELTA-1-PYRROLINE-5-CARBOXYLATE SYNTHASE"/>
    <property type="match status" value="1"/>
</dbReference>
<sequence>METILIHEDIMNGGIFHDLCNMLKREGVKIYTGLNLANSKALDLLQRSLRREYGALECCIEIVKDIDKAVDCTHTCGSGHTDVIVTENVKFNNKLGSRFADGLRFGLGAELGISAGRILAHGPVGVGEFLQILKWSLRGKDDNEAGFTEEGQ</sequence>
<dbReference type="EMBL" id="CAJHJT010000034">
    <property type="protein sequence ID" value="CAD7003164.1"/>
    <property type="molecule type" value="Genomic_DNA"/>
</dbReference>
<dbReference type="SUPFAM" id="SSF53720">
    <property type="entry name" value="ALDH-like"/>
    <property type="match status" value="1"/>
</dbReference>
<reference evidence="2" key="1">
    <citation type="submission" date="2020-11" db="EMBL/GenBank/DDBJ databases">
        <authorList>
            <person name="Whitehead M."/>
        </authorList>
    </citation>
    <scope>NUCLEOTIDE SEQUENCE</scope>
    <source>
        <strain evidence="2">EGII</strain>
    </source>
</reference>
<dbReference type="GO" id="GO:0004350">
    <property type="term" value="F:glutamate-5-semialdehyde dehydrogenase activity"/>
    <property type="evidence" value="ECO:0007669"/>
    <property type="project" value="TreeGrafter"/>
</dbReference>
<comment type="caution">
    <text evidence="2">The sequence shown here is derived from an EMBL/GenBank/DDBJ whole genome shotgun (WGS) entry which is preliminary data.</text>
</comment>
<dbReference type="InterPro" id="IPR016163">
    <property type="entry name" value="Ald_DH_C"/>
</dbReference>
<dbReference type="PANTHER" id="PTHR11063">
    <property type="entry name" value="GLUTAMATE SEMIALDEHYDE DEHYDROGENASE"/>
    <property type="match status" value="1"/>
</dbReference>